<feature type="domain" description="Cas12f1-like TNB" evidence="2">
    <location>
        <begin position="11"/>
        <end position="33"/>
    </location>
</feature>
<comment type="caution">
    <text evidence="3">The sequence shown here is derived from an EMBL/GenBank/DDBJ whole genome shotgun (WGS) entry which is preliminary data.</text>
</comment>
<evidence type="ECO:0000256" key="1">
    <source>
        <dbReference type="ARBA" id="ARBA00023125"/>
    </source>
</evidence>
<gene>
    <name evidence="3" type="ORF">DA796_05645</name>
</gene>
<dbReference type="Proteomes" id="UP000241783">
    <property type="component" value="Unassembled WGS sequence"/>
</dbReference>
<keyword evidence="1" id="KW-0238">DNA-binding</keyword>
<organism evidence="3 4">
    <name type="scientific">Limosilactobacillus reuteri</name>
    <name type="common">Lactobacillus reuteri</name>
    <dbReference type="NCBI Taxonomy" id="1598"/>
    <lineage>
        <taxon>Bacteria</taxon>
        <taxon>Bacillati</taxon>
        <taxon>Bacillota</taxon>
        <taxon>Bacilli</taxon>
        <taxon>Lactobacillales</taxon>
        <taxon>Lactobacillaceae</taxon>
        <taxon>Limosilactobacillus</taxon>
    </lineage>
</organism>
<dbReference type="EMBL" id="PZQO01000013">
    <property type="protein sequence ID" value="PTM29419.1"/>
    <property type="molecule type" value="Genomic_DNA"/>
</dbReference>
<sequence>LGLNKSEWLAVREWDCPNCGKHLDRDINAAQVILQKGLAIR</sequence>
<evidence type="ECO:0000313" key="3">
    <source>
        <dbReference type="EMBL" id="PTM29419.1"/>
    </source>
</evidence>
<name>A0ABD6XBL8_LIMRT</name>
<accession>A0ABD6XBL8</accession>
<evidence type="ECO:0000259" key="2">
    <source>
        <dbReference type="Pfam" id="PF07282"/>
    </source>
</evidence>
<dbReference type="GO" id="GO:0003677">
    <property type="term" value="F:DNA binding"/>
    <property type="evidence" value="ECO:0007669"/>
    <property type="project" value="UniProtKB-KW"/>
</dbReference>
<feature type="non-terminal residue" evidence="3">
    <location>
        <position position="1"/>
    </location>
</feature>
<dbReference type="RefSeq" id="WP_143449356.1">
    <property type="nucleotide sequence ID" value="NZ_JAJGTB010000003.1"/>
</dbReference>
<evidence type="ECO:0000313" key="4">
    <source>
        <dbReference type="Proteomes" id="UP000241783"/>
    </source>
</evidence>
<reference evidence="3 4" key="1">
    <citation type="submission" date="2018-03" db="EMBL/GenBank/DDBJ databases">
        <title>Genome Sequences of Lactobacillus sp. Isolates from Traditional Turkish Sourdough.</title>
        <authorList>
            <person name="Skory C.D."/>
            <person name="Dertli E."/>
        </authorList>
    </citation>
    <scope>NUCLEOTIDE SEQUENCE [LARGE SCALE GENOMIC DNA]</scope>
    <source>
        <strain evidence="3 4">E81</strain>
    </source>
</reference>
<dbReference type="AlphaFoldDB" id="A0ABD6XBL8"/>
<protein>
    <submittedName>
        <fullName evidence="3">Transposase</fullName>
    </submittedName>
</protein>
<proteinExistence type="predicted"/>
<dbReference type="InterPro" id="IPR010095">
    <property type="entry name" value="Cas12f1-like_TNB"/>
</dbReference>
<dbReference type="Pfam" id="PF07282">
    <property type="entry name" value="Cas12f1-like_TNB"/>
    <property type="match status" value="1"/>
</dbReference>